<comment type="function">
    <text evidence="13">Protein O-mannose kinase that specifically mediates phosphorylation at the 6-position of an O-mannose of the trisaccharide (N-acetylgalactosamine (GalNAc)-beta-1,3-N-acetylglucosamine (GlcNAc)-beta-1,4-mannose) to generate phosphorylated O-mannosyl trisaccharide (N-acetylgalactosamine-beta-1,3-N-acetylglucosamine-beta-1,4-(phosphate-6-)mannose). Phosphorylated O-mannosyl trisaccharide is a carbohydrate structure present in alpha-dystroglycan (DAG1), which is required for binding laminin G-like domain-containing extracellular proteins with high affinity. Only shows kinase activity when the GalNAc-beta-3-GlcNAc-beta-terminus is linked to the 4-position of O-mannose, suggesting that this disaccharide serves as the substrate recognition motif.</text>
</comment>
<evidence type="ECO:0000256" key="5">
    <source>
        <dbReference type="ARBA" id="ARBA00022692"/>
    </source>
</evidence>
<evidence type="ECO:0000313" key="18">
    <source>
        <dbReference type="EMBL" id="KAK2573165.1"/>
    </source>
</evidence>
<dbReference type="InterPro" id="IPR039318">
    <property type="entry name" value="POMK"/>
</dbReference>
<keyword evidence="5 17" id="KW-0812">Transmembrane</keyword>
<evidence type="ECO:0000256" key="11">
    <source>
        <dbReference type="ARBA" id="ARBA00022989"/>
    </source>
</evidence>
<comment type="subcellular location">
    <subcellularLocation>
        <location evidence="1">Endoplasmic reticulum membrane</location>
        <topology evidence="1">Single-pass type II membrane protein</topology>
    </subcellularLocation>
</comment>
<name>A0AAD9R4Z7_ACRCE</name>
<evidence type="ECO:0000256" key="3">
    <source>
        <dbReference type="ARBA" id="ARBA00015906"/>
    </source>
</evidence>
<evidence type="ECO:0000256" key="10">
    <source>
        <dbReference type="ARBA" id="ARBA00022968"/>
    </source>
</evidence>
<reference evidence="18" key="1">
    <citation type="journal article" date="2023" name="G3 (Bethesda)">
        <title>Whole genome assembly and annotation of the endangered Caribbean coral Acropora cervicornis.</title>
        <authorList>
            <person name="Selwyn J.D."/>
            <person name="Vollmer S.V."/>
        </authorList>
    </citation>
    <scope>NUCLEOTIDE SEQUENCE</scope>
    <source>
        <strain evidence="18">K2</strain>
    </source>
</reference>
<dbReference type="GO" id="GO:0006493">
    <property type="term" value="P:protein O-linked glycosylation"/>
    <property type="evidence" value="ECO:0007669"/>
    <property type="project" value="InterPro"/>
</dbReference>
<evidence type="ECO:0000256" key="9">
    <source>
        <dbReference type="ARBA" id="ARBA00022840"/>
    </source>
</evidence>
<feature type="transmembrane region" description="Helical" evidence="17">
    <location>
        <begin position="6"/>
        <end position="23"/>
    </location>
</feature>
<evidence type="ECO:0000313" key="19">
    <source>
        <dbReference type="Proteomes" id="UP001249851"/>
    </source>
</evidence>
<proteinExistence type="predicted"/>
<evidence type="ECO:0000256" key="14">
    <source>
        <dbReference type="ARBA" id="ARBA00029343"/>
    </source>
</evidence>
<keyword evidence="6" id="KW-0547">Nucleotide-binding</keyword>
<accession>A0AAD9R4Z7</accession>
<dbReference type="PANTHER" id="PTHR22618">
    <property type="entry name" value="PROTEIN O-MANNOSE KINASE"/>
    <property type="match status" value="1"/>
</dbReference>
<keyword evidence="7 18" id="KW-0418">Kinase</keyword>
<evidence type="ECO:0000256" key="6">
    <source>
        <dbReference type="ARBA" id="ARBA00022741"/>
    </source>
</evidence>
<sequence>MAAKLLFYFAPVPFVFLTYYLLFSGKKTIRRNDNYKSKQKVAGNNGRKPECPSNFHLVNGNCERCPRGQFSFQGWIACLQWLDCANIALDVRIRRRIGIPGHLNAVKEVYLADWNGYDVVYSKCASEMFYEDCLHGMKMVEGLQGSEFVVQLVGICYSGSLELVTGYYKYGSADKLNKLLERPELSEYNTLDTRFQLCIDYVRILNFLHNSPLGVRVMCDSNDITKTLSQYLITDDFHLVVNDLDALPEVKVDKGELIKCGHRELHGDFVAPEQLWPYGESRAFNDEEMPPYDERIDIWRIPNVVDKLLGRVQNGNYVRRLLLGIHESCKQDDPDERPTAKEILENFLRVQKIVKDGMKKEL</sequence>
<keyword evidence="12 17" id="KW-0472">Membrane</keyword>
<evidence type="ECO:0000256" key="8">
    <source>
        <dbReference type="ARBA" id="ARBA00022824"/>
    </source>
</evidence>
<evidence type="ECO:0000256" key="4">
    <source>
        <dbReference type="ARBA" id="ARBA00022679"/>
    </source>
</evidence>
<keyword evidence="19" id="KW-1185">Reference proteome</keyword>
<evidence type="ECO:0000256" key="12">
    <source>
        <dbReference type="ARBA" id="ARBA00023136"/>
    </source>
</evidence>
<dbReference type="GO" id="GO:0005524">
    <property type="term" value="F:ATP binding"/>
    <property type="evidence" value="ECO:0007669"/>
    <property type="project" value="UniProtKB-KW"/>
</dbReference>
<dbReference type="GO" id="GO:0016773">
    <property type="term" value="F:phosphotransferase activity, alcohol group as acceptor"/>
    <property type="evidence" value="ECO:0007669"/>
    <property type="project" value="TreeGrafter"/>
</dbReference>
<comment type="catalytic activity">
    <reaction evidence="14">
        <text>3-O-[beta-D-GalNAc-(1-&gt;3)-beta-D-GlcNAc-(1-&gt;4)-alpha-D-Man]-L-Thr-[protein] + ATP = 3-O-[beta-D-GalNAc-(1-&gt;3)-beta-D-GlcNAc-(1-&gt;4)-(O-6-P-alpha-D-Man)]-Thr-[protein] + ADP + H(+)</text>
        <dbReference type="Rhea" id="RHEA:52616"/>
        <dbReference type="Rhea" id="RHEA-COMP:13308"/>
        <dbReference type="Rhea" id="RHEA-COMP:13309"/>
        <dbReference type="ChEBI" id="CHEBI:15378"/>
        <dbReference type="ChEBI" id="CHEBI:30616"/>
        <dbReference type="ChEBI" id="CHEBI:136709"/>
        <dbReference type="ChEBI" id="CHEBI:136710"/>
        <dbReference type="ChEBI" id="CHEBI:456216"/>
        <dbReference type="EC" id="2.7.1.183"/>
    </reaction>
</comment>
<evidence type="ECO:0000256" key="7">
    <source>
        <dbReference type="ARBA" id="ARBA00022777"/>
    </source>
</evidence>
<dbReference type="PANTHER" id="PTHR22618:SF2">
    <property type="entry name" value="PROTEIN O-MANNOSE KINASE"/>
    <property type="match status" value="1"/>
</dbReference>
<keyword evidence="10" id="KW-0735">Signal-anchor</keyword>
<evidence type="ECO:0000256" key="15">
    <source>
        <dbReference type="ARBA" id="ARBA00030304"/>
    </source>
</evidence>
<evidence type="ECO:0000256" key="2">
    <source>
        <dbReference type="ARBA" id="ARBA00011932"/>
    </source>
</evidence>
<dbReference type="EC" id="2.7.1.183" evidence="2"/>
<dbReference type="SUPFAM" id="SSF56112">
    <property type="entry name" value="Protein kinase-like (PK-like)"/>
    <property type="match status" value="1"/>
</dbReference>
<evidence type="ECO:0000256" key="17">
    <source>
        <dbReference type="SAM" id="Phobius"/>
    </source>
</evidence>
<dbReference type="GO" id="GO:0019200">
    <property type="term" value="F:carbohydrate kinase activity"/>
    <property type="evidence" value="ECO:0007669"/>
    <property type="project" value="InterPro"/>
</dbReference>
<dbReference type="GO" id="GO:0005789">
    <property type="term" value="C:endoplasmic reticulum membrane"/>
    <property type="evidence" value="ECO:0007669"/>
    <property type="project" value="UniProtKB-SubCell"/>
</dbReference>
<organism evidence="18 19">
    <name type="scientific">Acropora cervicornis</name>
    <name type="common">Staghorn coral</name>
    <dbReference type="NCBI Taxonomy" id="6130"/>
    <lineage>
        <taxon>Eukaryota</taxon>
        <taxon>Metazoa</taxon>
        <taxon>Cnidaria</taxon>
        <taxon>Anthozoa</taxon>
        <taxon>Hexacorallia</taxon>
        <taxon>Scleractinia</taxon>
        <taxon>Astrocoeniina</taxon>
        <taxon>Acroporidae</taxon>
        <taxon>Acropora</taxon>
    </lineage>
</organism>
<dbReference type="InterPro" id="IPR011009">
    <property type="entry name" value="Kinase-like_dom_sf"/>
</dbReference>
<dbReference type="FunFam" id="1.10.510.10:FF:000464">
    <property type="entry name" value="Protein O-mannose kinase"/>
    <property type="match status" value="1"/>
</dbReference>
<dbReference type="Proteomes" id="UP001249851">
    <property type="component" value="Unassembled WGS sequence"/>
</dbReference>
<keyword evidence="11 17" id="KW-1133">Transmembrane helix</keyword>
<dbReference type="EMBL" id="JARQWQ010000003">
    <property type="protein sequence ID" value="KAK2573165.1"/>
    <property type="molecule type" value="Genomic_DNA"/>
</dbReference>
<protein>
    <recommendedName>
        <fullName evidence="3">Protein O-mannose kinase</fullName>
        <ecNumber evidence="2">2.7.1.183</ecNumber>
    </recommendedName>
    <alternativeName>
        <fullName evidence="16">Protein kinase-like protein SgK196</fullName>
    </alternativeName>
    <alternativeName>
        <fullName evidence="15">Sugen kinase 196</fullName>
    </alternativeName>
</protein>
<keyword evidence="9" id="KW-0067">ATP-binding</keyword>
<evidence type="ECO:0000256" key="1">
    <source>
        <dbReference type="ARBA" id="ARBA00004648"/>
    </source>
</evidence>
<comment type="caution">
    <text evidence="18">The sequence shown here is derived from an EMBL/GenBank/DDBJ whole genome shotgun (WGS) entry which is preliminary data.</text>
</comment>
<dbReference type="AlphaFoldDB" id="A0AAD9R4Z7"/>
<gene>
    <name evidence="18" type="ORF">P5673_002213</name>
</gene>
<evidence type="ECO:0000256" key="13">
    <source>
        <dbReference type="ARBA" id="ARBA00025665"/>
    </source>
</evidence>
<evidence type="ECO:0000256" key="16">
    <source>
        <dbReference type="ARBA" id="ARBA00030430"/>
    </source>
</evidence>
<keyword evidence="4" id="KW-0808">Transferase</keyword>
<dbReference type="Gene3D" id="1.10.510.10">
    <property type="entry name" value="Transferase(Phosphotransferase) domain 1"/>
    <property type="match status" value="1"/>
</dbReference>
<reference evidence="18" key="2">
    <citation type="journal article" date="2023" name="Science">
        <title>Genomic signatures of disease resistance in endangered staghorn corals.</title>
        <authorList>
            <person name="Vollmer S.V."/>
            <person name="Selwyn J.D."/>
            <person name="Despard B.A."/>
            <person name="Roesel C.L."/>
        </authorList>
    </citation>
    <scope>NUCLEOTIDE SEQUENCE</scope>
    <source>
        <strain evidence="18">K2</strain>
    </source>
</reference>
<keyword evidence="8" id="KW-0256">Endoplasmic reticulum</keyword>